<dbReference type="CDD" id="cd16664">
    <property type="entry name" value="RING-Ubox_PUB"/>
    <property type="match status" value="1"/>
</dbReference>
<dbReference type="SMART" id="SM00185">
    <property type="entry name" value="ARM"/>
    <property type="match status" value="5"/>
</dbReference>
<evidence type="ECO:0000313" key="17">
    <source>
        <dbReference type="Proteomes" id="UP001152561"/>
    </source>
</evidence>
<dbReference type="GO" id="GO:0034245">
    <property type="term" value="C:mitochondrial DNA-directed RNA polymerase complex"/>
    <property type="evidence" value="ECO:0007669"/>
    <property type="project" value="TreeGrafter"/>
</dbReference>
<keyword evidence="7 13" id="KW-0548">Nucleotidyltransferase</keyword>
<dbReference type="OrthoDB" id="10064100at2759"/>
<evidence type="ECO:0000256" key="10">
    <source>
        <dbReference type="ARBA" id="ARBA00023163"/>
    </source>
</evidence>
<comment type="pathway">
    <text evidence="3">Protein modification; protein ubiquitination.</text>
</comment>
<dbReference type="Pfam" id="PF04564">
    <property type="entry name" value="U-box"/>
    <property type="match status" value="1"/>
</dbReference>
<feature type="domain" description="U-box" evidence="15">
    <location>
        <begin position="1212"/>
        <end position="1290"/>
    </location>
</feature>
<evidence type="ECO:0000256" key="4">
    <source>
        <dbReference type="ARBA" id="ARBA00009493"/>
    </source>
</evidence>
<dbReference type="InterPro" id="IPR003613">
    <property type="entry name" value="Ubox_domain"/>
</dbReference>
<comment type="caution">
    <text evidence="16">The sequence shown here is derived from an EMBL/GenBank/DDBJ whole genome shotgun (WGS) entry which is preliminary data.</text>
</comment>
<evidence type="ECO:0000256" key="13">
    <source>
        <dbReference type="RuleBase" id="RU003805"/>
    </source>
</evidence>
<evidence type="ECO:0000259" key="15">
    <source>
        <dbReference type="PROSITE" id="PS51698"/>
    </source>
</evidence>
<dbReference type="FunFam" id="1.10.1320.10:FF:000001">
    <property type="entry name" value="DNA-directed RNA polymerase"/>
    <property type="match status" value="1"/>
</dbReference>
<dbReference type="Gene3D" id="3.30.40.10">
    <property type="entry name" value="Zinc/RING finger domain, C3HC4 (zinc finger)"/>
    <property type="match status" value="1"/>
</dbReference>
<dbReference type="FunFam" id="1.10.287.280:FF:000001">
    <property type="entry name" value="DNA-directed RNA polymerase"/>
    <property type="match status" value="1"/>
</dbReference>
<protein>
    <recommendedName>
        <fullName evidence="13">DNA-directed RNA polymerase</fullName>
        <ecNumber evidence="13">2.7.7.6</ecNumber>
    </recommendedName>
</protein>
<gene>
    <name evidence="16" type="ORF">K7X08_006637</name>
</gene>
<keyword evidence="8" id="KW-0677">Repeat</keyword>
<evidence type="ECO:0000256" key="7">
    <source>
        <dbReference type="ARBA" id="ARBA00022695"/>
    </source>
</evidence>
<dbReference type="SUPFAM" id="SSF56672">
    <property type="entry name" value="DNA/RNA polymerases"/>
    <property type="match status" value="1"/>
</dbReference>
<dbReference type="EMBL" id="JAJAGQ010000002">
    <property type="protein sequence ID" value="KAJ8570060.1"/>
    <property type="molecule type" value="Genomic_DNA"/>
</dbReference>
<evidence type="ECO:0000256" key="3">
    <source>
        <dbReference type="ARBA" id="ARBA00004906"/>
    </source>
</evidence>
<evidence type="ECO:0000256" key="2">
    <source>
        <dbReference type="ARBA" id="ARBA00004026"/>
    </source>
</evidence>
<keyword evidence="14" id="KW-0175">Coiled coil</keyword>
<evidence type="ECO:0000256" key="8">
    <source>
        <dbReference type="ARBA" id="ARBA00022737"/>
    </source>
</evidence>
<dbReference type="EC" id="2.7.7.6" evidence="13"/>
<organism evidence="16 17">
    <name type="scientific">Anisodus acutangulus</name>
    <dbReference type="NCBI Taxonomy" id="402998"/>
    <lineage>
        <taxon>Eukaryota</taxon>
        <taxon>Viridiplantae</taxon>
        <taxon>Streptophyta</taxon>
        <taxon>Embryophyta</taxon>
        <taxon>Tracheophyta</taxon>
        <taxon>Spermatophyta</taxon>
        <taxon>Magnoliopsida</taxon>
        <taxon>eudicotyledons</taxon>
        <taxon>Gunneridae</taxon>
        <taxon>Pentapetalae</taxon>
        <taxon>asterids</taxon>
        <taxon>lamiids</taxon>
        <taxon>Solanales</taxon>
        <taxon>Solanaceae</taxon>
        <taxon>Solanoideae</taxon>
        <taxon>Hyoscyameae</taxon>
        <taxon>Anisodus</taxon>
    </lineage>
</organism>
<name>A0A9Q1RSV2_9SOLA</name>
<evidence type="ECO:0000256" key="6">
    <source>
        <dbReference type="ARBA" id="ARBA00022679"/>
    </source>
</evidence>
<evidence type="ECO:0000256" key="14">
    <source>
        <dbReference type="SAM" id="Coils"/>
    </source>
</evidence>
<dbReference type="InterPro" id="IPR011989">
    <property type="entry name" value="ARM-like"/>
</dbReference>
<dbReference type="PROSITE" id="PS51698">
    <property type="entry name" value="U_BOX"/>
    <property type="match status" value="1"/>
</dbReference>
<dbReference type="Proteomes" id="UP001152561">
    <property type="component" value="Unassembled WGS sequence"/>
</dbReference>
<accession>A0A9Q1RSV2</accession>
<dbReference type="InterPro" id="IPR037159">
    <property type="entry name" value="RNA_POL_N_sf"/>
</dbReference>
<dbReference type="SMART" id="SM01311">
    <property type="entry name" value="RPOL_N"/>
    <property type="match status" value="1"/>
</dbReference>
<reference evidence="17" key="1">
    <citation type="journal article" date="2023" name="Proc. Natl. Acad. Sci. U.S.A.">
        <title>Genomic and structural basis for evolution of tropane alkaloid biosynthesis.</title>
        <authorList>
            <person name="Wanga Y.-J."/>
            <person name="Taina T."/>
            <person name="Yua J.-Y."/>
            <person name="Lia J."/>
            <person name="Xua B."/>
            <person name="Chenc J."/>
            <person name="D'Auriad J.C."/>
            <person name="Huanga J.-P."/>
            <person name="Huanga S.-X."/>
        </authorList>
    </citation>
    <scope>NUCLEOTIDE SEQUENCE [LARGE SCALE GENOMIC DNA]</scope>
    <source>
        <strain evidence="17">cv. KIB-2019</strain>
    </source>
</reference>
<evidence type="ECO:0000256" key="1">
    <source>
        <dbReference type="ARBA" id="ARBA00000900"/>
    </source>
</evidence>
<comment type="similarity">
    <text evidence="4 13">Belongs to the phage and mitochondrial RNA polymerase family.</text>
</comment>
<evidence type="ECO:0000256" key="11">
    <source>
        <dbReference type="ARBA" id="ARBA00048552"/>
    </source>
</evidence>
<dbReference type="PANTHER" id="PTHR10102:SF27">
    <property type="entry name" value="DNA-DIRECTED RNA POLYMERASE 1B, MITOCHONDRIAL"/>
    <property type="match status" value="1"/>
</dbReference>
<comment type="function">
    <text evidence="2 13">DNA-dependent RNA polymerase catalyzes the transcription of DNA into RNA using the four ribonucleoside triphosphates as substrates.</text>
</comment>
<dbReference type="PROSITE" id="PS00489">
    <property type="entry name" value="RNA_POL_PHAGE_2"/>
    <property type="match status" value="1"/>
</dbReference>
<keyword evidence="17" id="KW-1185">Reference proteome</keyword>
<dbReference type="Gene3D" id="1.10.1320.10">
    <property type="entry name" value="DNA-directed RNA polymerase, N-terminal domain"/>
    <property type="match status" value="1"/>
</dbReference>
<dbReference type="InterPro" id="IPR002092">
    <property type="entry name" value="DNA-dir_Rpol_phage-type"/>
</dbReference>
<keyword evidence="5 13" id="KW-0240">DNA-directed RNA polymerase</keyword>
<evidence type="ECO:0000256" key="5">
    <source>
        <dbReference type="ARBA" id="ARBA00022478"/>
    </source>
</evidence>
<evidence type="ECO:0000313" key="16">
    <source>
        <dbReference type="EMBL" id="KAJ8570060.1"/>
    </source>
</evidence>
<dbReference type="FunFam" id="1.10.150.20:FF:000027">
    <property type="entry name" value="DNA-directed RNA polymerase"/>
    <property type="match status" value="1"/>
</dbReference>
<keyword evidence="10 13" id="KW-0804">Transcription</keyword>
<feature type="coiled-coil region" evidence="14">
    <location>
        <begin position="82"/>
        <end position="151"/>
    </location>
</feature>
<dbReference type="GO" id="GO:0061630">
    <property type="term" value="F:ubiquitin protein ligase activity"/>
    <property type="evidence" value="ECO:0007669"/>
    <property type="project" value="UniProtKB-EC"/>
</dbReference>
<dbReference type="SMART" id="SM00504">
    <property type="entry name" value="Ubox"/>
    <property type="match status" value="1"/>
</dbReference>
<evidence type="ECO:0000256" key="12">
    <source>
        <dbReference type="PROSITE-ProRule" id="PRU00103"/>
    </source>
</evidence>
<dbReference type="SUPFAM" id="SSF48371">
    <property type="entry name" value="ARM repeat"/>
    <property type="match status" value="1"/>
</dbReference>
<keyword evidence="6 13" id="KW-0808">Transferase</keyword>
<dbReference type="InterPro" id="IPR013083">
    <property type="entry name" value="Znf_RING/FYVE/PHD"/>
</dbReference>
<sequence length="2002" mass="225819">MCEESNGNPNLGMSQNSIFSRFSGEIRHLKGMYEGSTKNHHLGISQNLIFSRVKGDFRVCTQMGCGSLGYLRSYGSAAEAIASTSEEDIDEIQELIEEMNKENEALKTNLQPKQQKMIGGMGIGKYNLLRRRQIKVETEAWEEAAKEYQELLMDMCEQKLAPNLPYMKSLFLGWFEPLRDAIAAEHKLCDEGKNRGAYAPFFDQLPAEMMAVITMHKLMGLLMTDGGSGSARVVQAASHIGEAIEHEARIHRFLEKTKKKNALSGDLEETAGDIMKERERLRKKVKILMKKQKLQQVRKIVKQQDDEKPWGQDNLVKVGCRLIQLLMETAYIQPPNNQLDDCPPDIRPAFVHTLKTVETVKGSRRYGVIQCDPLVRKGLDKTARYMVIPYMPMLVPPQNWSGYDKGAYLFLPSYIMRTHGAKQQREAVKRVPRKQLEPIFQALDTLGNTKWRMNRRVLGIVDRIWASGGRLADLVDRENVPLPEEPDTEDEAEIKKWKWKVKSAKKENCERHSQRCDIELKLAVARKMKDEDGFYYPHNLDFRGRAYPMHPYLNHLGSDLCRGILEFAEGRPLGKSGLRWLKIHLANVYGGGVDKLSYEGRKAFSENHVDDIFDSAERPLEGKRWWLGAEDPFQCLATCINIADALRSPSPETSISHMPIHQDGSCNGLQHYAALGRDKLGAEAVNLVTGDKPADVYSGIAARVLDIMKRDADKDPATDPNVMRARLLINQVDRKLVKQTVMTSVYGVTYIGARDQIKRRLKERGAIEDDNELFAAACYAAKTTLTALGEMFEAARSIMSWLGHCAKIIAMENEPVRWTTPLGLPVVQPYRKLGRHLIKTSLQTLTLQRETDKVMVKRQRTAFPPNFVHSLDGSHMMMTAITCKEAGLSFAGVHDSYWTHASDVDQMNKILREKFVELYDAPILENLLESFQQSFPTLQFPPLPERGDFDLRENLQDCESTEEMDMSGSTDSDLILVNGERDRVSILVDSLLEDILEFTKSVVSIDVERDGFIEIGSYLYRASAVIMELQIIGTNVPSNVIEKLESMFENVHLANQLIKKCQNYRQKNQLIEPSASAVIEQLQVVNRHIAEGLSLIPCSVYWEQECAEIAVKSLSKDMKGAAAFVARKNLVSEQTELSRELLANETEETDLYSIDVDVSMENLRPADSTSIYISDNSRSSFSRDLHFQNRGSWSTGSLTNLPRMSESEYIEPLYETFFCPLTKKIMEDPVTIESGVTYEREAISEWINKSDNCEEIFCPKSGQKLTSRNLSTNVALKATIDEWKERNEAARLKAARAALSSASTNDIILKAIEDLQLICLRKPYNKVQVRSIGVIPLLGNLLDNGNKTIRCAALELLRDLAEDDDEEVIAQTIDISTVTRMLSSNHGPIRHASLQLLLELSKYQFLCDNIGAVPGTILMLITAKYRHTDDAFVADKADEVLKSLEKYPCNIKQMAENGYMEPLLNHLLEGSEEMKMEMARYLGEIMLGPDSLTYVAERASPTLIKMVESGNSLIRNAAFKALQQISSHHPNANTLVEACLVQIMIEEIFTQTFHDEPMNSKKEAARILANVLESGLELENLQVNGRGHTLASDYIIFNFIQRIKNSTTEEVNFHLVRILICLMKYPNASSTIISVIKETDASYNLIELVNNPNEELSIAAVKLLIALSPFMGHTISDRLCKTQGQPESLIHDPSESPIITEKQAVSATLLAKLPHQNMTLNLELVYKNTIPTIIEQINKIHVSGTRTSRYTSVYFDGLVGILVRLTTTLYDHQILHVVRTFNFTYIFTELLVKTSSDEVQKLSAIGLGNLSKQSVNLSKPPPIKNNNKYIKSFVLRRCMSLHSKSEKVPLCSVHRGVCSAEESFCLIDAKAIERLLSCLHHDNVEVVEAALSAISTLLDDKVDVDKSVKLLIEMQTIQHVLNVVKEHRENNVLWHKSFWLIEKFLSRGGDKSVSDISQDRLFPASVVSAFHHGDVCTRQMAEKILMHLNKMPHFANTSSFTT</sequence>
<dbReference type="InterPro" id="IPR000225">
    <property type="entry name" value="Armadillo"/>
</dbReference>
<proteinExistence type="inferred from homology"/>
<dbReference type="Gene3D" id="1.10.287.260">
    <property type="match status" value="1"/>
</dbReference>
<dbReference type="GO" id="GO:0003677">
    <property type="term" value="F:DNA binding"/>
    <property type="evidence" value="ECO:0007669"/>
    <property type="project" value="InterPro"/>
</dbReference>
<dbReference type="PANTHER" id="PTHR10102">
    <property type="entry name" value="DNA-DIRECTED RNA POLYMERASE, MITOCHONDRIAL"/>
    <property type="match status" value="1"/>
</dbReference>
<dbReference type="InterPro" id="IPR043502">
    <property type="entry name" value="DNA/RNA_pol_sf"/>
</dbReference>
<keyword evidence="9" id="KW-0809">Transit peptide</keyword>
<dbReference type="InterPro" id="IPR046950">
    <property type="entry name" value="DNA-dir_Rpol_C_phage-type"/>
</dbReference>
<dbReference type="GO" id="GO:0003899">
    <property type="term" value="F:DNA-directed RNA polymerase activity"/>
    <property type="evidence" value="ECO:0007669"/>
    <property type="project" value="UniProtKB-EC"/>
</dbReference>
<dbReference type="Pfam" id="PF00940">
    <property type="entry name" value="RNA_pol"/>
    <property type="match status" value="1"/>
</dbReference>
<comment type="catalytic activity">
    <reaction evidence="1">
        <text>S-ubiquitinyl-[E2 ubiquitin-conjugating enzyme]-L-cysteine + [acceptor protein]-L-lysine = [E2 ubiquitin-conjugating enzyme]-L-cysteine + N(6)-ubiquitinyl-[acceptor protein]-L-lysine.</text>
        <dbReference type="EC" id="2.3.2.27"/>
    </reaction>
</comment>
<dbReference type="FunFam" id="1.10.287.260:FF:000001">
    <property type="entry name" value="DNA-directed RNA polymerase"/>
    <property type="match status" value="1"/>
</dbReference>
<dbReference type="GO" id="GO:0006390">
    <property type="term" value="P:mitochondrial transcription"/>
    <property type="evidence" value="ECO:0007669"/>
    <property type="project" value="TreeGrafter"/>
</dbReference>
<dbReference type="Gene3D" id="1.10.287.280">
    <property type="match status" value="1"/>
</dbReference>
<dbReference type="Pfam" id="PF14700">
    <property type="entry name" value="RPOL_N"/>
    <property type="match status" value="1"/>
</dbReference>
<dbReference type="Gene3D" id="1.25.10.10">
    <property type="entry name" value="Leucine-rich Repeat Variant"/>
    <property type="match status" value="3"/>
</dbReference>
<evidence type="ECO:0000256" key="9">
    <source>
        <dbReference type="ARBA" id="ARBA00022946"/>
    </source>
</evidence>
<dbReference type="Pfam" id="PF00514">
    <property type="entry name" value="Arm"/>
    <property type="match status" value="1"/>
</dbReference>
<dbReference type="PROSITE" id="PS50077">
    <property type="entry name" value="HEAT_REPEAT"/>
    <property type="match status" value="1"/>
</dbReference>
<dbReference type="InterPro" id="IPR045210">
    <property type="entry name" value="RING-Ubox_PUB"/>
</dbReference>
<dbReference type="InterPro" id="IPR024075">
    <property type="entry name" value="DNA-dir_RNA_pol_helix_hairp_sf"/>
</dbReference>
<dbReference type="InterPro" id="IPR016024">
    <property type="entry name" value="ARM-type_fold"/>
</dbReference>
<dbReference type="InterPro" id="IPR029262">
    <property type="entry name" value="RPOL_N"/>
</dbReference>
<dbReference type="PROSITE" id="PS00900">
    <property type="entry name" value="RNA_POL_PHAGE_1"/>
    <property type="match status" value="1"/>
</dbReference>
<dbReference type="Gene3D" id="1.10.150.20">
    <property type="entry name" value="5' to 3' exonuclease, C-terminal subdomain"/>
    <property type="match status" value="1"/>
</dbReference>
<dbReference type="GO" id="GO:0016567">
    <property type="term" value="P:protein ubiquitination"/>
    <property type="evidence" value="ECO:0007669"/>
    <property type="project" value="InterPro"/>
</dbReference>
<feature type="repeat" description="HEAT" evidence="12">
    <location>
        <begin position="1334"/>
        <end position="1372"/>
    </location>
</feature>
<dbReference type="InterPro" id="IPR021133">
    <property type="entry name" value="HEAT_type_2"/>
</dbReference>
<comment type="catalytic activity">
    <reaction evidence="11 13">
        <text>RNA(n) + a ribonucleoside 5'-triphosphate = RNA(n+1) + diphosphate</text>
        <dbReference type="Rhea" id="RHEA:21248"/>
        <dbReference type="Rhea" id="RHEA-COMP:14527"/>
        <dbReference type="Rhea" id="RHEA-COMP:17342"/>
        <dbReference type="ChEBI" id="CHEBI:33019"/>
        <dbReference type="ChEBI" id="CHEBI:61557"/>
        <dbReference type="ChEBI" id="CHEBI:140395"/>
        <dbReference type="EC" id="2.7.7.6"/>
    </reaction>
</comment>
<dbReference type="SUPFAM" id="SSF57850">
    <property type="entry name" value="RING/U-box"/>
    <property type="match status" value="1"/>
</dbReference>